<evidence type="ECO:0000313" key="2">
    <source>
        <dbReference type="Proteomes" id="UP000708208"/>
    </source>
</evidence>
<gene>
    <name evidence="1" type="ORF">AFUS01_LOCUS20953</name>
</gene>
<protein>
    <submittedName>
        <fullName evidence="1">Uncharacterized protein</fullName>
    </submittedName>
</protein>
<comment type="caution">
    <text evidence="1">The sequence shown here is derived from an EMBL/GenBank/DDBJ whole genome shotgun (WGS) entry which is preliminary data.</text>
</comment>
<dbReference type="Proteomes" id="UP000708208">
    <property type="component" value="Unassembled WGS sequence"/>
</dbReference>
<feature type="non-terminal residue" evidence="1">
    <location>
        <position position="1"/>
    </location>
</feature>
<dbReference type="OrthoDB" id="6515429at2759"/>
<organism evidence="1 2">
    <name type="scientific">Allacma fusca</name>
    <dbReference type="NCBI Taxonomy" id="39272"/>
    <lineage>
        <taxon>Eukaryota</taxon>
        <taxon>Metazoa</taxon>
        <taxon>Ecdysozoa</taxon>
        <taxon>Arthropoda</taxon>
        <taxon>Hexapoda</taxon>
        <taxon>Collembola</taxon>
        <taxon>Symphypleona</taxon>
        <taxon>Sminthuridae</taxon>
        <taxon>Allacma</taxon>
    </lineage>
</organism>
<accession>A0A8J2K6F5</accession>
<sequence length="36" mass="3650">PVHIAALPLPPADTPEVTAAKIQHAQAHAEALARSG</sequence>
<keyword evidence="2" id="KW-1185">Reference proteome</keyword>
<evidence type="ECO:0000313" key="1">
    <source>
        <dbReference type="EMBL" id="CAG7732434.1"/>
    </source>
</evidence>
<dbReference type="EMBL" id="CAJVCH010231366">
    <property type="protein sequence ID" value="CAG7732434.1"/>
    <property type="molecule type" value="Genomic_DNA"/>
</dbReference>
<dbReference type="AlphaFoldDB" id="A0A8J2K6F5"/>
<proteinExistence type="predicted"/>
<reference evidence="1" key="1">
    <citation type="submission" date="2021-06" db="EMBL/GenBank/DDBJ databases">
        <authorList>
            <person name="Hodson N. C."/>
            <person name="Mongue J. A."/>
            <person name="Jaron S. K."/>
        </authorList>
    </citation>
    <scope>NUCLEOTIDE SEQUENCE</scope>
</reference>
<name>A0A8J2K6F5_9HEXA</name>